<evidence type="ECO:0000313" key="3">
    <source>
        <dbReference type="EMBL" id="ETO30112.1"/>
    </source>
</evidence>
<dbReference type="PROSITE" id="PS51207">
    <property type="entry name" value="PXA"/>
    <property type="match status" value="1"/>
</dbReference>
<accession>X6NXV3</accession>
<gene>
    <name evidence="3" type="ORF">RFI_07008</name>
</gene>
<feature type="non-terminal residue" evidence="3">
    <location>
        <position position="175"/>
    </location>
</feature>
<feature type="non-terminal residue" evidence="3">
    <location>
        <position position="1"/>
    </location>
</feature>
<evidence type="ECO:0000313" key="4">
    <source>
        <dbReference type="Proteomes" id="UP000023152"/>
    </source>
</evidence>
<comment type="caution">
    <text evidence="3">The sequence shown here is derived from an EMBL/GenBank/DDBJ whole genome shotgun (WGS) entry which is preliminary data.</text>
</comment>
<sequence>SEKNQIEFLREWSDGFLKEILEDRNYECNMLRCLCREVLCNCVINPNVGFLEPYYINIGLIGALKPLLQKQSLPPTTSTPILTSISMSISLSTSTLISTLTSMSMSRVAMANALKAKAMTVSSFMDLLMSYWHQLRNVRQLRLRLASVSTKEKEENNNGGETSINRNVNANVNVN</sequence>
<proteinExistence type="predicted"/>
<dbReference type="Proteomes" id="UP000023152">
    <property type="component" value="Unassembled WGS sequence"/>
</dbReference>
<protein>
    <recommendedName>
        <fullName evidence="2">PXA domain-containing protein</fullName>
    </recommendedName>
</protein>
<dbReference type="Pfam" id="PF02194">
    <property type="entry name" value="PXA"/>
    <property type="match status" value="1"/>
</dbReference>
<dbReference type="InterPro" id="IPR003114">
    <property type="entry name" value="Phox_assoc"/>
</dbReference>
<keyword evidence="4" id="KW-1185">Reference proteome</keyword>
<reference evidence="3 4" key="1">
    <citation type="journal article" date="2013" name="Curr. Biol.">
        <title>The Genome of the Foraminiferan Reticulomyxa filosa.</title>
        <authorList>
            <person name="Glockner G."/>
            <person name="Hulsmann N."/>
            <person name="Schleicher M."/>
            <person name="Noegel A.A."/>
            <person name="Eichinger L."/>
            <person name="Gallinger C."/>
            <person name="Pawlowski J."/>
            <person name="Sierra R."/>
            <person name="Euteneuer U."/>
            <person name="Pillet L."/>
            <person name="Moustafa A."/>
            <person name="Platzer M."/>
            <person name="Groth M."/>
            <person name="Szafranski K."/>
            <person name="Schliwa M."/>
        </authorList>
    </citation>
    <scope>NUCLEOTIDE SEQUENCE [LARGE SCALE GENOMIC DNA]</scope>
</reference>
<evidence type="ECO:0000259" key="2">
    <source>
        <dbReference type="PROSITE" id="PS51207"/>
    </source>
</evidence>
<dbReference type="EMBL" id="ASPP01005670">
    <property type="protein sequence ID" value="ETO30112.1"/>
    <property type="molecule type" value="Genomic_DNA"/>
</dbReference>
<evidence type="ECO:0000256" key="1">
    <source>
        <dbReference type="SAM" id="MobiDB-lite"/>
    </source>
</evidence>
<organism evidence="3 4">
    <name type="scientific">Reticulomyxa filosa</name>
    <dbReference type="NCBI Taxonomy" id="46433"/>
    <lineage>
        <taxon>Eukaryota</taxon>
        <taxon>Sar</taxon>
        <taxon>Rhizaria</taxon>
        <taxon>Retaria</taxon>
        <taxon>Foraminifera</taxon>
        <taxon>Monothalamids</taxon>
        <taxon>Reticulomyxidae</taxon>
        <taxon>Reticulomyxa</taxon>
    </lineage>
</organism>
<feature type="compositionally biased region" description="Low complexity" evidence="1">
    <location>
        <begin position="157"/>
        <end position="175"/>
    </location>
</feature>
<feature type="domain" description="PXA" evidence="2">
    <location>
        <begin position="1"/>
        <end position="65"/>
    </location>
</feature>
<dbReference type="AlphaFoldDB" id="X6NXV3"/>
<feature type="region of interest" description="Disordered" evidence="1">
    <location>
        <begin position="150"/>
        <end position="175"/>
    </location>
</feature>
<name>X6NXV3_RETFI</name>